<dbReference type="Proteomes" id="UP000607796">
    <property type="component" value="Unassembled WGS sequence"/>
</dbReference>
<dbReference type="InterPro" id="IPR014581">
    <property type="entry name" value="UCP033303"/>
</dbReference>
<evidence type="ECO:0000313" key="2">
    <source>
        <dbReference type="Proteomes" id="UP000607796"/>
    </source>
</evidence>
<dbReference type="InterPro" id="IPR009758">
    <property type="entry name" value="DUF1326"/>
</dbReference>
<evidence type="ECO:0000313" key="1">
    <source>
        <dbReference type="EMBL" id="MBE9636292.1"/>
    </source>
</evidence>
<accession>A0ABR9WYH7</accession>
<name>A0ABR9WYH7_9RHOB</name>
<proteinExistence type="predicted"/>
<comment type="caution">
    <text evidence="1">The sequence shown here is derived from an EMBL/GenBank/DDBJ whole genome shotgun (WGS) entry which is preliminary data.</text>
</comment>
<sequence>MIPWELHGQELNNCNCDAGCPCQFMSLPTYGNCEFVGAFRWDSGFHGDVDLGGTVTAMLVQFPGPIHEGNGTIQLVIDEAARPEQRDALQRIMAGEDTQEMATMFWMLSAMSPNKLETLVRPIALEMDMENRTGRCTIPGVVEMETYPIRNPVTGAPHRARIDLPHGFEFRISEVALGTTRASGAIRMGEMKDRHAYIADIHLSNDGVLEAA</sequence>
<organism evidence="1 2">
    <name type="scientific">Salipiger mangrovisoli</name>
    <dbReference type="NCBI Taxonomy" id="2865933"/>
    <lineage>
        <taxon>Bacteria</taxon>
        <taxon>Pseudomonadati</taxon>
        <taxon>Pseudomonadota</taxon>
        <taxon>Alphaproteobacteria</taxon>
        <taxon>Rhodobacterales</taxon>
        <taxon>Roseobacteraceae</taxon>
        <taxon>Salipiger</taxon>
    </lineage>
</organism>
<reference evidence="1 2" key="1">
    <citation type="journal article" date="2021" name="Int. J. Syst. Evol. Microbiol.">
        <title>Salipiger mangrovisoli sp. nov., isolated from mangrove soil and the proposal for the reclassification of Paraphaeobacter pallidus as Salipiger pallidus comb. nov.</title>
        <authorList>
            <person name="Du J."/>
            <person name="Liu Y."/>
            <person name="Pei T."/>
            <person name="Deng M.R."/>
            <person name="Zhu H."/>
        </authorList>
    </citation>
    <scope>NUCLEOTIDE SEQUENCE [LARGE SCALE GENOMIC DNA]</scope>
    <source>
        <strain evidence="1 2">6D45A</strain>
    </source>
</reference>
<dbReference type="Pfam" id="PF07040">
    <property type="entry name" value="DUF1326"/>
    <property type="match status" value="1"/>
</dbReference>
<dbReference type="PIRSF" id="PIRSF033303">
    <property type="entry name" value="UCP033303"/>
    <property type="match status" value="1"/>
</dbReference>
<keyword evidence="2" id="KW-1185">Reference proteome</keyword>
<gene>
    <name evidence="1" type="ORF">IQ782_05520</name>
</gene>
<dbReference type="EMBL" id="JADFFK010000003">
    <property type="protein sequence ID" value="MBE9636292.1"/>
    <property type="molecule type" value="Genomic_DNA"/>
</dbReference>
<protein>
    <submittedName>
        <fullName evidence="1">DUF1326 domain-containing protein</fullName>
    </submittedName>
</protein>